<sequence length="53" mass="6110">MQAFCLRVCKERVLRSYKGPNGGFTFIAPPERITVYDMIELAGRRDYSGKRVI</sequence>
<gene>
    <name evidence="1" type="ORF">ENN04_03290</name>
</gene>
<proteinExistence type="predicted"/>
<accession>A0A7C5SWA8</accession>
<dbReference type="EMBL" id="DSAC01000041">
    <property type="protein sequence ID" value="HHO73641.1"/>
    <property type="molecule type" value="Genomic_DNA"/>
</dbReference>
<evidence type="ECO:0000313" key="1">
    <source>
        <dbReference type="EMBL" id="HHO73641.1"/>
    </source>
</evidence>
<reference evidence="1" key="1">
    <citation type="journal article" date="2020" name="mSystems">
        <title>Genome- and Community-Level Interaction Insights into Carbon Utilization and Element Cycling Functions of Hydrothermarchaeota in Hydrothermal Sediment.</title>
        <authorList>
            <person name="Zhou Z."/>
            <person name="Liu Y."/>
            <person name="Xu W."/>
            <person name="Pan J."/>
            <person name="Luo Z.H."/>
            <person name="Li M."/>
        </authorList>
    </citation>
    <scope>NUCLEOTIDE SEQUENCE [LARGE SCALE GENOMIC DNA]</scope>
    <source>
        <strain evidence="1">SpSt-114</strain>
    </source>
</reference>
<comment type="caution">
    <text evidence="1">The sequence shown here is derived from an EMBL/GenBank/DDBJ whole genome shotgun (WGS) entry which is preliminary data.</text>
</comment>
<dbReference type="Gene3D" id="1.10.10.10">
    <property type="entry name" value="Winged helix-like DNA-binding domain superfamily/Winged helix DNA-binding domain"/>
    <property type="match status" value="1"/>
</dbReference>
<name>A0A7C5SWA8_9AQUI</name>
<dbReference type="InterPro" id="IPR036388">
    <property type="entry name" value="WH-like_DNA-bd_sf"/>
</dbReference>
<organism evidence="1">
    <name type="scientific">Thermocrinis ruber</name>
    <dbReference type="NCBI Taxonomy" id="75906"/>
    <lineage>
        <taxon>Bacteria</taxon>
        <taxon>Pseudomonadati</taxon>
        <taxon>Aquificota</taxon>
        <taxon>Aquificia</taxon>
        <taxon>Aquificales</taxon>
        <taxon>Aquificaceae</taxon>
        <taxon>Thermocrinis</taxon>
    </lineage>
</organism>
<protein>
    <submittedName>
        <fullName evidence="1">Uncharacterized protein</fullName>
    </submittedName>
</protein>
<dbReference type="AlphaFoldDB" id="A0A7C5SWA8"/>